<evidence type="ECO:0008006" key="4">
    <source>
        <dbReference type="Google" id="ProtNLM"/>
    </source>
</evidence>
<feature type="chain" id="PRO_5008615424" description="TPM domain-containing protein" evidence="1">
    <location>
        <begin position="20"/>
        <end position="264"/>
    </location>
</feature>
<dbReference type="AlphaFoldDB" id="A0A1B8TQI1"/>
<organism evidence="2 3">
    <name type="scientific">Polaribacter vadi</name>
    <dbReference type="NCBI Taxonomy" id="1774273"/>
    <lineage>
        <taxon>Bacteria</taxon>
        <taxon>Pseudomonadati</taxon>
        <taxon>Bacteroidota</taxon>
        <taxon>Flavobacteriia</taxon>
        <taxon>Flavobacteriales</taxon>
        <taxon>Flavobacteriaceae</taxon>
    </lineage>
</organism>
<name>A0A1B8TQI1_9FLAO</name>
<gene>
    <name evidence="2" type="ORF">LPB3_13955</name>
</gene>
<evidence type="ECO:0000313" key="3">
    <source>
        <dbReference type="Proteomes" id="UP000092584"/>
    </source>
</evidence>
<keyword evidence="3" id="KW-1185">Reference proteome</keyword>
<keyword evidence="1" id="KW-0732">Signal</keyword>
<dbReference type="EMBL" id="LSFM01000025">
    <property type="protein sequence ID" value="OBY61893.1"/>
    <property type="molecule type" value="Genomic_DNA"/>
</dbReference>
<evidence type="ECO:0000256" key="1">
    <source>
        <dbReference type="SAM" id="SignalP"/>
    </source>
</evidence>
<dbReference type="STRING" id="1774273.LPB03_15350"/>
<feature type="signal peptide" evidence="1">
    <location>
        <begin position="1"/>
        <end position="19"/>
    </location>
</feature>
<proteinExistence type="predicted"/>
<comment type="caution">
    <text evidence="2">The sequence shown here is derived from an EMBL/GenBank/DDBJ whole genome shotgun (WGS) entry which is preliminary data.</text>
</comment>
<dbReference type="RefSeq" id="WP_083187316.1">
    <property type="nucleotide sequence ID" value="NZ_CP017477.1"/>
</dbReference>
<evidence type="ECO:0000313" key="2">
    <source>
        <dbReference type="EMBL" id="OBY61893.1"/>
    </source>
</evidence>
<sequence length="264" mass="30692">MIKKTIFLLMLLVSNSLLSQQTNLNKYQYIIVADKFDFLKEVDQYQTSSLTKFLLEKKGFEVFLSNQKLPQDLNNNRCLSLFVSVKDNSSMFTIKNTIEFKDCYGKVVYSSEEGKSKYKDYKKGYQDAIRNAYESMEDFEYSFNPTLISEEKAVEKEEIIAKNISDEVVSNVVASPKVIINSEDKNTETTKGKDLTTLYAQTIENGFQLVNTKPEVIFILLKTNIKDTYLIKDKNGSFYKKDTIWVAEYYLDNKLVKEEYQVKF</sequence>
<reference evidence="3" key="1">
    <citation type="submission" date="2016-02" db="EMBL/GenBank/DDBJ databases">
        <authorList>
            <person name="Shin S.-K."/>
            <person name="Yi H."/>
            <person name="Kim E."/>
        </authorList>
    </citation>
    <scope>NUCLEOTIDE SEQUENCE [LARGE SCALE GENOMIC DNA]</scope>
    <source>
        <strain evidence="3">LPB0003</strain>
    </source>
</reference>
<protein>
    <recommendedName>
        <fullName evidence="4">TPM domain-containing protein</fullName>
    </recommendedName>
</protein>
<dbReference type="Proteomes" id="UP000092584">
    <property type="component" value="Unassembled WGS sequence"/>
</dbReference>
<accession>A0A1B8TQI1</accession>
<dbReference type="OrthoDB" id="1274006at2"/>